<dbReference type="HAMAP" id="MF_01023">
    <property type="entry name" value="HisC_aminotrans_2"/>
    <property type="match status" value="1"/>
</dbReference>
<evidence type="ECO:0000313" key="15">
    <source>
        <dbReference type="Proteomes" id="UP000541810"/>
    </source>
</evidence>
<evidence type="ECO:0000256" key="7">
    <source>
        <dbReference type="ARBA" id="ARBA00022679"/>
    </source>
</evidence>
<dbReference type="InterPro" id="IPR015424">
    <property type="entry name" value="PyrdxlP-dep_Trfase"/>
</dbReference>
<dbReference type="GO" id="GO:0004400">
    <property type="term" value="F:histidinol-phosphate transaminase activity"/>
    <property type="evidence" value="ECO:0007669"/>
    <property type="project" value="UniProtKB-UniRule"/>
</dbReference>
<evidence type="ECO:0000256" key="11">
    <source>
        <dbReference type="HAMAP-Rule" id="MF_01023"/>
    </source>
</evidence>
<feature type="domain" description="Aminotransferase class I/classII large" evidence="13">
    <location>
        <begin position="137"/>
        <end position="389"/>
    </location>
</feature>
<keyword evidence="9 11" id="KW-0368">Histidine biosynthesis</keyword>
<evidence type="ECO:0000256" key="12">
    <source>
        <dbReference type="SAM" id="MobiDB-lite"/>
    </source>
</evidence>
<gene>
    <name evidence="11" type="primary">hisC</name>
    <name evidence="14" type="ORF">HNQ40_000138</name>
</gene>
<dbReference type="EC" id="2.6.1.9" evidence="11"/>
<keyword evidence="15" id="KW-1185">Reference proteome</keyword>
<comment type="pathway">
    <text evidence="2 11">Amino-acid biosynthesis; L-histidine biosynthesis; L-histidine from 5-phospho-alpha-D-ribose 1-diphosphate: step 7/9.</text>
</comment>
<keyword evidence="8 11" id="KW-0663">Pyridoxal phosphate</keyword>
<dbReference type="GO" id="GO:0000105">
    <property type="term" value="P:L-histidine biosynthetic process"/>
    <property type="evidence" value="ECO:0007669"/>
    <property type="project" value="UniProtKB-UniRule"/>
</dbReference>
<evidence type="ECO:0000256" key="5">
    <source>
        <dbReference type="ARBA" id="ARBA00022576"/>
    </source>
</evidence>
<dbReference type="InterPro" id="IPR015421">
    <property type="entry name" value="PyrdxlP-dep_Trfase_major"/>
</dbReference>
<organism evidence="14 15">
    <name type="scientific">Algisphaera agarilytica</name>
    <dbReference type="NCBI Taxonomy" id="1385975"/>
    <lineage>
        <taxon>Bacteria</taxon>
        <taxon>Pseudomonadati</taxon>
        <taxon>Planctomycetota</taxon>
        <taxon>Phycisphaerae</taxon>
        <taxon>Phycisphaerales</taxon>
        <taxon>Phycisphaeraceae</taxon>
        <taxon>Algisphaera</taxon>
    </lineage>
</organism>
<evidence type="ECO:0000256" key="4">
    <source>
        <dbReference type="ARBA" id="ARBA00011738"/>
    </source>
</evidence>
<reference evidence="14 15" key="1">
    <citation type="submission" date="2020-08" db="EMBL/GenBank/DDBJ databases">
        <title>Genomic Encyclopedia of Type Strains, Phase IV (KMG-IV): sequencing the most valuable type-strain genomes for metagenomic binning, comparative biology and taxonomic classification.</title>
        <authorList>
            <person name="Goeker M."/>
        </authorList>
    </citation>
    <scope>NUCLEOTIDE SEQUENCE [LARGE SCALE GENOMIC DNA]</scope>
    <source>
        <strain evidence="14 15">DSM 103725</strain>
    </source>
</reference>
<comment type="similarity">
    <text evidence="3 11">Belongs to the class-II pyridoxal-phosphate-dependent aminotransferase family. Histidinol-phosphate aminotransferase subfamily.</text>
</comment>
<evidence type="ECO:0000256" key="6">
    <source>
        <dbReference type="ARBA" id="ARBA00022605"/>
    </source>
</evidence>
<dbReference type="InterPro" id="IPR015422">
    <property type="entry name" value="PyrdxlP-dep_Trfase_small"/>
</dbReference>
<evidence type="ECO:0000256" key="1">
    <source>
        <dbReference type="ARBA" id="ARBA00001933"/>
    </source>
</evidence>
<evidence type="ECO:0000313" key="14">
    <source>
        <dbReference type="EMBL" id="MBB6428332.1"/>
    </source>
</evidence>
<comment type="cofactor">
    <cofactor evidence="1 11">
        <name>pyridoxal 5'-phosphate</name>
        <dbReference type="ChEBI" id="CHEBI:597326"/>
    </cofactor>
</comment>
<dbReference type="PANTHER" id="PTHR42885">
    <property type="entry name" value="HISTIDINOL-PHOSPHATE AMINOTRANSFERASE-RELATED"/>
    <property type="match status" value="1"/>
</dbReference>
<keyword evidence="5 11" id="KW-0032">Aminotransferase</keyword>
<comment type="catalytic activity">
    <reaction evidence="10 11">
        <text>L-histidinol phosphate + 2-oxoglutarate = 3-(imidazol-4-yl)-2-oxopropyl phosphate + L-glutamate</text>
        <dbReference type="Rhea" id="RHEA:23744"/>
        <dbReference type="ChEBI" id="CHEBI:16810"/>
        <dbReference type="ChEBI" id="CHEBI:29985"/>
        <dbReference type="ChEBI" id="CHEBI:57766"/>
        <dbReference type="ChEBI" id="CHEBI:57980"/>
        <dbReference type="EC" id="2.6.1.9"/>
    </reaction>
</comment>
<dbReference type="SUPFAM" id="SSF53383">
    <property type="entry name" value="PLP-dependent transferases"/>
    <property type="match status" value="1"/>
</dbReference>
<feature type="region of interest" description="Disordered" evidence="12">
    <location>
        <begin position="112"/>
        <end position="135"/>
    </location>
</feature>
<dbReference type="InterPro" id="IPR005861">
    <property type="entry name" value="HisP_aminotrans"/>
</dbReference>
<dbReference type="RefSeq" id="WP_184675370.1">
    <property type="nucleotide sequence ID" value="NZ_JACHGY010000001.1"/>
</dbReference>
<dbReference type="Gene3D" id="3.90.1150.10">
    <property type="entry name" value="Aspartate Aminotransferase, domain 1"/>
    <property type="match status" value="1"/>
</dbReference>
<dbReference type="CDD" id="cd00609">
    <property type="entry name" value="AAT_like"/>
    <property type="match status" value="1"/>
</dbReference>
<evidence type="ECO:0000259" key="13">
    <source>
        <dbReference type="Pfam" id="PF00155"/>
    </source>
</evidence>
<keyword evidence="7 11" id="KW-0808">Transferase</keyword>
<feature type="modified residue" description="N6-(pyridoxal phosphate)lysine" evidence="11">
    <location>
        <position position="248"/>
    </location>
</feature>
<evidence type="ECO:0000256" key="8">
    <source>
        <dbReference type="ARBA" id="ARBA00022898"/>
    </source>
</evidence>
<keyword evidence="6 11" id="KW-0028">Amino-acid biosynthesis</keyword>
<accession>A0A7X0H3D8</accession>
<dbReference type="AlphaFoldDB" id="A0A7X0H3D8"/>
<evidence type="ECO:0000256" key="2">
    <source>
        <dbReference type="ARBA" id="ARBA00005011"/>
    </source>
</evidence>
<comment type="caution">
    <text evidence="14">The sequence shown here is derived from an EMBL/GenBank/DDBJ whole genome shotgun (WGS) entry which is preliminary data.</text>
</comment>
<feature type="domain" description="Aminotransferase class I/classII large" evidence="13">
    <location>
        <begin position="35"/>
        <end position="109"/>
    </location>
</feature>
<protein>
    <recommendedName>
        <fullName evidence="11">Histidinol-phosphate aminotransferase</fullName>
        <ecNumber evidence="11">2.6.1.9</ecNumber>
    </recommendedName>
    <alternativeName>
        <fullName evidence="11">Imidazole acetol-phosphate transaminase</fullName>
    </alternativeName>
</protein>
<dbReference type="EMBL" id="JACHGY010000001">
    <property type="protein sequence ID" value="MBB6428332.1"/>
    <property type="molecule type" value="Genomic_DNA"/>
</dbReference>
<dbReference type="InterPro" id="IPR004839">
    <property type="entry name" value="Aminotransferase_I/II_large"/>
</dbReference>
<dbReference type="Pfam" id="PF00155">
    <property type="entry name" value="Aminotran_1_2"/>
    <property type="match status" value="2"/>
</dbReference>
<evidence type="ECO:0000256" key="9">
    <source>
        <dbReference type="ARBA" id="ARBA00023102"/>
    </source>
</evidence>
<name>A0A7X0H3D8_9BACT</name>
<dbReference type="PANTHER" id="PTHR42885:SF2">
    <property type="entry name" value="HISTIDINOL-PHOSPHATE AMINOTRANSFERASE"/>
    <property type="match status" value="1"/>
</dbReference>
<dbReference type="UniPathway" id="UPA00031">
    <property type="reaction ID" value="UER00012"/>
</dbReference>
<sequence length="396" mass="42996">MPYERSNIQKLHAYVPGEQPGYRETLGGGDFGEGIVKLNTNENPYPPSDSVMEAIRGLSPEALRLYPPADAAEFRQVAGELHGLSAQHVIATNGGDELLRMLITVFCDPLTPKPRAAEPPPGGEKAPDTSRSVGGGIGMTDPSYTLYPVLANIQDTPVTVVQRTGEDFKLPADYADQLNAAGCQLGFIVNPHAPTGQLESLDTLRQLANEFAGILVIDEAYTDFAPHNALPLLQEGIENVVILRSLSKGYSLAGLRYGYGLASPAIIEALDKARDSYNTDILSQAAATAALRDQEYAKSTWDRTVAERTRLTTALLERGFTVPESHTNFILAQVPKPRAEQSEAPDQAKTIYETLKQQNILIRYFSKPGLTDKLRITVGTPEQNDKLLAILDSISP</sequence>
<evidence type="ECO:0000256" key="10">
    <source>
        <dbReference type="ARBA" id="ARBA00047481"/>
    </source>
</evidence>
<dbReference type="Gene3D" id="3.40.640.10">
    <property type="entry name" value="Type I PLP-dependent aspartate aminotransferase-like (Major domain)"/>
    <property type="match status" value="1"/>
</dbReference>
<dbReference type="GO" id="GO:0030170">
    <property type="term" value="F:pyridoxal phosphate binding"/>
    <property type="evidence" value="ECO:0007669"/>
    <property type="project" value="InterPro"/>
</dbReference>
<comment type="subunit">
    <text evidence="4 11">Homodimer.</text>
</comment>
<proteinExistence type="inferred from homology"/>
<dbReference type="Proteomes" id="UP000541810">
    <property type="component" value="Unassembled WGS sequence"/>
</dbReference>
<evidence type="ECO:0000256" key="3">
    <source>
        <dbReference type="ARBA" id="ARBA00007970"/>
    </source>
</evidence>